<feature type="transmembrane region" description="Helical" evidence="6">
    <location>
        <begin position="151"/>
        <end position="179"/>
    </location>
</feature>
<evidence type="ECO:0000256" key="3">
    <source>
        <dbReference type="ARBA" id="ARBA00022692"/>
    </source>
</evidence>
<feature type="transmembrane region" description="Helical" evidence="6">
    <location>
        <begin position="113"/>
        <end position="139"/>
    </location>
</feature>
<feature type="transmembrane region" description="Helical" evidence="6">
    <location>
        <begin position="271"/>
        <end position="297"/>
    </location>
</feature>
<reference evidence="7 8" key="1">
    <citation type="submission" date="2021-03" db="EMBL/GenBank/DDBJ databases">
        <title>Sequencing the genomes of 1000 actinobacteria strains.</title>
        <authorList>
            <person name="Klenk H.-P."/>
        </authorList>
    </citation>
    <scope>NUCLEOTIDE SEQUENCE [LARGE SCALE GENOMIC DNA]</scope>
    <source>
        <strain evidence="7 8">DSM 13468</strain>
    </source>
</reference>
<dbReference type="EMBL" id="JAGIOA010000001">
    <property type="protein sequence ID" value="MBP2378403.1"/>
    <property type="molecule type" value="Genomic_DNA"/>
</dbReference>
<accession>A0ABS4WQB8</accession>
<keyword evidence="5 6" id="KW-0472">Membrane</keyword>
<dbReference type="PANTHER" id="PTHR30213:SF1">
    <property type="entry name" value="INNER MEMBRANE PROTEIN YHJD"/>
    <property type="match status" value="1"/>
</dbReference>
<evidence type="ECO:0000256" key="4">
    <source>
        <dbReference type="ARBA" id="ARBA00022989"/>
    </source>
</evidence>
<evidence type="ECO:0000313" key="7">
    <source>
        <dbReference type="EMBL" id="MBP2378403.1"/>
    </source>
</evidence>
<evidence type="ECO:0000256" key="5">
    <source>
        <dbReference type="ARBA" id="ARBA00023136"/>
    </source>
</evidence>
<keyword evidence="8" id="KW-1185">Reference proteome</keyword>
<keyword evidence="3 6" id="KW-0812">Transmembrane</keyword>
<evidence type="ECO:0000256" key="1">
    <source>
        <dbReference type="ARBA" id="ARBA00004651"/>
    </source>
</evidence>
<evidence type="ECO:0000256" key="2">
    <source>
        <dbReference type="ARBA" id="ARBA00022475"/>
    </source>
</evidence>
<feature type="transmembrane region" description="Helical" evidence="6">
    <location>
        <begin position="236"/>
        <end position="259"/>
    </location>
</feature>
<dbReference type="PIRSF" id="PIRSF035875">
    <property type="entry name" value="RNase_BN"/>
    <property type="match status" value="1"/>
</dbReference>
<keyword evidence="2" id="KW-1003">Cell membrane</keyword>
<dbReference type="PANTHER" id="PTHR30213">
    <property type="entry name" value="INNER MEMBRANE PROTEIN YHJD"/>
    <property type="match status" value="1"/>
</dbReference>
<evidence type="ECO:0000313" key="8">
    <source>
        <dbReference type="Proteomes" id="UP000703720"/>
    </source>
</evidence>
<dbReference type="InterPro" id="IPR017039">
    <property type="entry name" value="Virul_fac_BrkB"/>
</dbReference>
<feature type="transmembrane region" description="Helical" evidence="6">
    <location>
        <begin position="199"/>
        <end position="224"/>
    </location>
</feature>
<proteinExistence type="predicted"/>
<name>A0ABS4WQB8_9MICO</name>
<comment type="subcellular location">
    <subcellularLocation>
        <location evidence="1">Cell membrane</location>
        <topology evidence="1">Multi-pass membrane protein</topology>
    </subcellularLocation>
</comment>
<keyword evidence="4 6" id="KW-1133">Transmembrane helix</keyword>
<protein>
    <submittedName>
        <fullName evidence="7">Membrane protein</fullName>
    </submittedName>
</protein>
<dbReference type="Pfam" id="PF03631">
    <property type="entry name" value="Virul_fac_BrkB"/>
    <property type="match status" value="1"/>
</dbReference>
<feature type="transmembrane region" description="Helical" evidence="6">
    <location>
        <begin position="51"/>
        <end position="75"/>
    </location>
</feature>
<sequence length="351" mass="36699">MSTASAAPDADRPGLIARVSSAAIRWALIRRPVRAFLLYSERRGAMLADSVTYRALFSVFAAVLLGFSIAALWLAGNPEAWDAIIAAVQSVVPGLIGDGGVIDPADLQAPLSFSIAGVISVIALTGSALAAVGSLRTAVRILAGTAQDDILFIWVMLRNLLLAIGVGLSFVAAAGITFVGRLGITWISGLLGIADDSPVAVWGIRIVSLVVVLALDTALIAGVFRMLSGVQPAARSLWSGALLGGVGLLILQELSGLFIGGATSNPLLASFASLLALLIWLNLSTQVILIACAYIVTSEEERHDRVRARFGATTFPQRRVQQAEADVARATADLRTAQKAEKEFRTGSTAD</sequence>
<comment type="caution">
    <text evidence="7">The sequence shown here is derived from an EMBL/GenBank/DDBJ whole genome shotgun (WGS) entry which is preliminary data.</text>
</comment>
<evidence type="ECO:0000256" key="6">
    <source>
        <dbReference type="SAM" id="Phobius"/>
    </source>
</evidence>
<dbReference type="Proteomes" id="UP000703720">
    <property type="component" value="Unassembled WGS sequence"/>
</dbReference>
<gene>
    <name evidence="7" type="ORF">JOF42_001898</name>
</gene>
<dbReference type="RefSeq" id="WP_210097639.1">
    <property type="nucleotide sequence ID" value="NZ_BAAAIO010000001.1"/>
</dbReference>
<organism evidence="7 8">
    <name type="scientific">Microbacterium phyllosphaerae</name>
    <dbReference type="NCBI Taxonomy" id="124798"/>
    <lineage>
        <taxon>Bacteria</taxon>
        <taxon>Bacillati</taxon>
        <taxon>Actinomycetota</taxon>
        <taxon>Actinomycetes</taxon>
        <taxon>Micrococcales</taxon>
        <taxon>Microbacteriaceae</taxon>
        <taxon>Microbacterium</taxon>
    </lineage>
</organism>